<organism evidence="2 3">
    <name type="scientific">Phanerochaete sordida</name>
    <dbReference type="NCBI Taxonomy" id="48140"/>
    <lineage>
        <taxon>Eukaryota</taxon>
        <taxon>Fungi</taxon>
        <taxon>Dikarya</taxon>
        <taxon>Basidiomycota</taxon>
        <taxon>Agaricomycotina</taxon>
        <taxon>Agaricomycetes</taxon>
        <taxon>Polyporales</taxon>
        <taxon>Phanerochaetaceae</taxon>
        <taxon>Phanerochaete</taxon>
    </lineage>
</organism>
<evidence type="ECO:0000256" key="1">
    <source>
        <dbReference type="SAM" id="MobiDB-lite"/>
    </source>
</evidence>
<keyword evidence="3" id="KW-1185">Reference proteome</keyword>
<gene>
    <name evidence="2" type="ORF">PsYK624_053750</name>
</gene>
<reference evidence="2 3" key="1">
    <citation type="submission" date="2021-08" db="EMBL/GenBank/DDBJ databases">
        <title>Draft Genome Sequence of Phanerochaete sordida strain YK-624.</title>
        <authorList>
            <person name="Mori T."/>
            <person name="Dohra H."/>
            <person name="Suzuki T."/>
            <person name="Kawagishi H."/>
            <person name="Hirai H."/>
        </authorList>
    </citation>
    <scope>NUCLEOTIDE SEQUENCE [LARGE SCALE GENOMIC DNA]</scope>
    <source>
        <strain evidence="2 3">YK-624</strain>
    </source>
</reference>
<dbReference type="Proteomes" id="UP000703269">
    <property type="component" value="Unassembled WGS sequence"/>
</dbReference>
<accession>A0A9P3LCJ5</accession>
<protein>
    <submittedName>
        <fullName evidence="2">Uncharacterized protein</fullName>
    </submittedName>
</protein>
<feature type="region of interest" description="Disordered" evidence="1">
    <location>
        <begin position="1"/>
        <end position="27"/>
    </location>
</feature>
<evidence type="ECO:0000313" key="2">
    <source>
        <dbReference type="EMBL" id="GJE89278.1"/>
    </source>
</evidence>
<evidence type="ECO:0000313" key="3">
    <source>
        <dbReference type="Proteomes" id="UP000703269"/>
    </source>
</evidence>
<proteinExistence type="predicted"/>
<dbReference type="AlphaFoldDB" id="A0A9P3LCJ5"/>
<name>A0A9P3LCJ5_9APHY</name>
<feature type="compositionally biased region" description="Basic residues" evidence="1">
    <location>
        <begin position="1"/>
        <end position="11"/>
    </location>
</feature>
<feature type="region of interest" description="Disordered" evidence="1">
    <location>
        <begin position="40"/>
        <end position="107"/>
    </location>
</feature>
<dbReference type="EMBL" id="BPQB01000012">
    <property type="protein sequence ID" value="GJE89278.1"/>
    <property type="molecule type" value="Genomic_DNA"/>
</dbReference>
<feature type="compositionally biased region" description="Basic and acidic residues" evidence="1">
    <location>
        <begin position="66"/>
        <end position="84"/>
    </location>
</feature>
<sequence>MAPHRRPRSRPPHSGTHRWPAATSGRPRIARLCDVRAQCAQAGRAHPRTQTVRARRAGTAAQAESSTKEADQGRTSRCHGDRMASHSAASLRMHRSPPTSLRGLVSSSSARPVMVCIECGFGCEGWKGSAESEWSRALLGPR</sequence>
<comment type="caution">
    <text evidence="2">The sequence shown here is derived from an EMBL/GenBank/DDBJ whole genome shotgun (WGS) entry which is preliminary data.</text>
</comment>